<dbReference type="RefSeq" id="WP_141996176.1">
    <property type="nucleotide sequence ID" value="NZ_VFML01000001.1"/>
</dbReference>
<gene>
    <name evidence="3" type="ORF">FB471_1033</name>
</gene>
<proteinExistence type="inferred from homology"/>
<dbReference type="PANTHER" id="PTHR30272">
    <property type="entry name" value="3-HYDROXYACYL-[ACYL-CARRIER-PROTEIN] DEHYDRATASE"/>
    <property type="match status" value="1"/>
</dbReference>
<comment type="caution">
    <text evidence="3">The sequence shown here is derived from an EMBL/GenBank/DDBJ whole genome shotgun (WGS) entry which is preliminary data.</text>
</comment>
<dbReference type="PANTHER" id="PTHR30272:SF1">
    <property type="entry name" value="3-HYDROXYACYL-[ACYL-CARRIER-PROTEIN] DEHYDRATASE"/>
    <property type="match status" value="1"/>
</dbReference>
<reference evidence="3 4" key="1">
    <citation type="submission" date="2019-06" db="EMBL/GenBank/DDBJ databases">
        <title>Sequencing the genomes of 1000 actinobacteria strains.</title>
        <authorList>
            <person name="Klenk H.-P."/>
        </authorList>
    </citation>
    <scope>NUCLEOTIDE SEQUENCE [LARGE SCALE GENOMIC DNA]</scope>
    <source>
        <strain evidence="3 4">DSM 45679</strain>
    </source>
</reference>
<dbReference type="Pfam" id="PF07977">
    <property type="entry name" value="FabA"/>
    <property type="match status" value="1"/>
</dbReference>
<protein>
    <submittedName>
        <fullName evidence="3">3-hydroxyacyl-[acyl-carrier-protein] dehydratase</fullName>
    </submittedName>
</protein>
<dbReference type="Gene3D" id="3.10.129.10">
    <property type="entry name" value="Hotdog Thioesterase"/>
    <property type="match status" value="1"/>
</dbReference>
<keyword evidence="4" id="KW-1185">Reference proteome</keyword>
<evidence type="ECO:0000256" key="2">
    <source>
        <dbReference type="ARBA" id="ARBA00023239"/>
    </source>
</evidence>
<keyword evidence="2" id="KW-0456">Lyase</keyword>
<sequence length="165" mass="18039">MLTTAELRTLLPRRYPILLLDRVSEVVPGEWLSAVKAITCNEPWYAEIGESAVQEDFAYPETLLLESWGQSAAIMANLSASGSRGWLDEYVMLFGGMSDVQVCRRAYPGDVVEHHVRVLRALSDATIFEGSSSIDGEPVLTVSSMVMAFRPAAELRPTESAAVSS</sequence>
<dbReference type="InterPro" id="IPR013114">
    <property type="entry name" value="FabA_FabZ"/>
</dbReference>
<evidence type="ECO:0000313" key="3">
    <source>
        <dbReference type="EMBL" id="TQJ01355.1"/>
    </source>
</evidence>
<dbReference type="InterPro" id="IPR029069">
    <property type="entry name" value="HotDog_dom_sf"/>
</dbReference>
<dbReference type="EMBL" id="VFML01000001">
    <property type="protein sequence ID" value="TQJ01355.1"/>
    <property type="molecule type" value="Genomic_DNA"/>
</dbReference>
<dbReference type="GO" id="GO:0016829">
    <property type="term" value="F:lyase activity"/>
    <property type="evidence" value="ECO:0007669"/>
    <property type="project" value="UniProtKB-KW"/>
</dbReference>
<evidence type="ECO:0000256" key="1">
    <source>
        <dbReference type="ARBA" id="ARBA00009174"/>
    </source>
</evidence>
<dbReference type="SUPFAM" id="SSF54637">
    <property type="entry name" value="Thioesterase/thiol ester dehydrase-isomerase"/>
    <property type="match status" value="1"/>
</dbReference>
<accession>A0A542DE54</accession>
<evidence type="ECO:0000313" key="4">
    <source>
        <dbReference type="Proteomes" id="UP000320876"/>
    </source>
</evidence>
<dbReference type="Proteomes" id="UP000320876">
    <property type="component" value="Unassembled WGS sequence"/>
</dbReference>
<comment type="similarity">
    <text evidence="1">Belongs to the thioester dehydratase family. FabZ subfamily.</text>
</comment>
<organism evidence="3 4">
    <name type="scientific">Amycolatopsis cihanbeyliensis</name>
    <dbReference type="NCBI Taxonomy" id="1128664"/>
    <lineage>
        <taxon>Bacteria</taxon>
        <taxon>Bacillati</taxon>
        <taxon>Actinomycetota</taxon>
        <taxon>Actinomycetes</taxon>
        <taxon>Pseudonocardiales</taxon>
        <taxon>Pseudonocardiaceae</taxon>
        <taxon>Amycolatopsis</taxon>
    </lineage>
</organism>
<dbReference type="OrthoDB" id="9772788at2"/>
<name>A0A542DE54_AMYCI</name>
<dbReference type="AlphaFoldDB" id="A0A542DE54"/>